<keyword evidence="6" id="KW-0560">Oxidoreductase</keyword>
<organism evidence="9 10">
    <name type="scientific">Lautropia dentalis</name>
    <dbReference type="NCBI Taxonomy" id="2490857"/>
    <lineage>
        <taxon>Bacteria</taxon>
        <taxon>Pseudomonadati</taxon>
        <taxon>Pseudomonadota</taxon>
        <taxon>Betaproteobacteria</taxon>
        <taxon>Burkholderiales</taxon>
        <taxon>Burkholderiaceae</taxon>
        <taxon>Lautropia</taxon>
    </lineage>
</organism>
<accession>A0A426FNG9</accession>
<dbReference type="Pfam" id="PF00881">
    <property type="entry name" value="Nitroreductase"/>
    <property type="match status" value="1"/>
</dbReference>
<dbReference type="InterPro" id="IPR000415">
    <property type="entry name" value="Nitroreductase-like"/>
</dbReference>
<evidence type="ECO:0000256" key="1">
    <source>
        <dbReference type="ARBA" id="ARBA00001917"/>
    </source>
</evidence>
<sequence length="217" mass="23979">MHILDAARQRYATKLYDPARKVPPEVVADLLEVLRLAPSSVNSQPWHFFVAESAEARDRIARSMEPRNPYNADKTRAASHVVVFCARTHLPDAHLDNVLAHEAAAGRFASPEARAQRTAVMNEYVRLHQETRHDGPEWTARQVYLALGFFLLAAASAGVDATPIEGFNEAALDEDLNLPAQDLRSLAIVTLGYHADGDLNATAAKSRLPKDEVFTFL</sequence>
<dbReference type="PANTHER" id="PTHR23026:SF125">
    <property type="entry name" value="OXYGEN-INSENSITIVE NAD(P)H NITROREDUCTASE"/>
    <property type="match status" value="1"/>
</dbReference>
<dbReference type="Gene3D" id="3.40.109.10">
    <property type="entry name" value="NADH Oxidase"/>
    <property type="match status" value="1"/>
</dbReference>
<evidence type="ECO:0000256" key="6">
    <source>
        <dbReference type="ARBA" id="ARBA00023002"/>
    </source>
</evidence>
<keyword evidence="5" id="KW-0521">NADP</keyword>
<dbReference type="EMBL" id="RRUE01000002">
    <property type="protein sequence ID" value="RRN44219.1"/>
    <property type="molecule type" value="Genomic_DNA"/>
</dbReference>
<proteinExistence type="inferred from homology"/>
<keyword evidence="10" id="KW-1185">Reference proteome</keyword>
<dbReference type="InterPro" id="IPR050627">
    <property type="entry name" value="Nitroreductase/BluB"/>
</dbReference>
<dbReference type="GO" id="GO:0046256">
    <property type="term" value="P:2,4,6-trinitrotoluene catabolic process"/>
    <property type="evidence" value="ECO:0007669"/>
    <property type="project" value="TreeGrafter"/>
</dbReference>
<keyword evidence="7" id="KW-0520">NAD</keyword>
<reference evidence="9 10" key="1">
    <citation type="submission" date="2018-11" db="EMBL/GenBank/DDBJ databases">
        <title>Genome sequencing of Lautropia sp. KCOM 2505 (= ChDC F240).</title>
        <authorList>
            <person name="Kook J.-K."/>
            <person name="Park S.-N."/>
            <person name="Lim Y.K."/>
        </authorList>
    </citation>
    <scope>NUCLEOTIDE SEQUENCE [LARGE SCALE GENOMIC DNA]</scope>
    <source>
        <strain evidence="9 10">KCOM 2505</strain>
    </source>
</reference>
<comment type="cofactor">
    <cofactor evidence="1">
        <name>FMN</name>
        <dbReference type="ChEBI" id="CHEBI:58210"/>
    </cofactor>
</comment>
<protein>
    <submittedName>
        <fullName evidence="9">Oxygen-insensitive NAD(P)H nitroreductase</fullName>
    </submittedName>
</protein>
<dbReference type="InterPro" id="IPR029479">
    <property type="entry name" value="Nitroreductase"/>
</dbReference>
<keyword evidence="3" id="KW-0285">Flavoprotein</keyword>
<dbReference type="CDD" id="cd02149">
    <property type="entry name" value="NfsB-like"/>
    <property type="match status" value="1"/>
</dbReference>
<evidence type="ECO:0000259" key="8">
    <source>
        <dbReference type="Pfam" id="PF00881"/>
    </source>
</evidence>
<comment type="similarity">
    <text evidence="2">Belongs to the nitroreductase family.</text>
</comment>
<name>A0A426FNG9_9BURK</name>
<dbReference type="InterPro" id="IPR033878">
    <property type="entry name" value="NfsB-like"/>
</dbReference>
<evidence type="ECO:0000256" key="7">
    <source>
        <dbReference type="ARBA" id="ARBA00023027"/>
    </source>
</evidence>
<evidence type="ECO:0000256" key="3">
    <source>
        <dbReference type="ARBA" id="ARBA00022630"/>
    </source>
</evidence>
<dbReference type="SUPFAM" id="SSF55469">
    <property type="entry name" value="FMN-dependent nitroreductase-like"/>
    <property type="match status" value="1"/>
</dbReference>
<dbReference type="GO" id="GO:0005829">
    <property type="term" value="C:cytosol"/>
    <property type="evidence" value="ECO:0007669"/>
    <property type="project" value="TreeGrafter"/>
</dbReference>
<evidence type="ECO:0000256" key="5">
    <source>
        <dbReference type="ARBA" id="ARBA00022857"/>
    </source>
</evidence>
<evidence type="ECO:0000313" key="10">
    <source>
        <dbReference type="Proteomes" id="UP000270261"/>
    </source>
</evidence>
<evidence type="ECO:0000256" key="2">
    <source>
        <dbReference type="ARBA" id="ARBA00007118"/>
    </source>
</evidence>
<keyword evidence="4" id="KW-0288">FMN</keyword>
<gene>
    <name evidence="9" type="ORF">EHV23_12810</name>
</gene>
<dbReference type="AlphaFoldDB" id="A0A426FNG9"/>
<dbReference type="Proteomes" id="UP000270261">
    <property type="component" value="Unassembled WGS sequence"/>
</dbReference>
<dbReference type="GO" id="GO:0046857">
    <property type="term" value="F:oxidoreductase activity, acting on other nitrogenous compounds as donors, with NAD or NADP as acceptor"/>
    <property type="evidence" value="ECO:0007669"/>
    <property type="project" value="TreeGrafter"/>
</dbReference>
<evidence type="ECO:0000313" key="9">
    <source>
        <dbReference type="EMBL" id="RRN44219.1"/>
    </source>
</evidence>
<evidence type="ECO:0000256" key="4">
    <source>
        <dbReference type="ARBA" id="ARBA00022643"/>
    </source>
</evidence>
<comment type="caution">
    <text evidence="9">The sequence shown here is derived from an EMBL/GenBank/DDBJ whole genome shotgun (WGS) entry which is preliminary data.</text>
</comment>
<dbReference type="RefSeq" id="WP_125096414.1">
    <property type="nucleotide sequence ID" value="NZ_RRUE01000002.1"/>
</dbReference>
<dbReference type="PANTHER" id="PTHR23026">
    <property type="entry name" value="NADPH NITROREDUCTASE"/>
    <property type="match status" value="1"/>
</dbReference>
<feature type="domain" description="Nitroreductase" evidence="8">
    <location>
        <begin position="7"/>
        <end position="193"/>
    </location>
</feature>
<dbReference type="NCBIfam" id="NF008275">
    <property type="entry name" value="PRK11053.1"/>
    <property type="match status" value="1"/>
</dbReference>
<dbReference type="OrthoDB" id="9809288at2"/>